<feature type="transmembrane region" description="Helical" evidence="8">
    <location>
        <begin position="12"/>
        <end position="32"/>
    </location>
</feature>
<evidence type="ECO:0000256" key="2">
    <source>
        <dbReference type="ARBA" id="ARBA00022448"/>
    </source>
</evidence>
<dbReference type="GO" id="GO:0030007">
    <property type="term" value="P:intracellular potassium ion homeostasis"/>
    <property type="evidence" value="ECO:0007669"/>
    <property type="project" value="TreeGrafter"/>
</dbReference>
<keyword evidence="6 8" id="KW-0472">Membrane</keyword>
<comment type="subcellular location">
    <subcellularLocation>
        <location evidence="1">Membrane</location>
        <topology evidence="1">Multi-pass membrane protein</topology>
    </subcellularLocation>
</comment>
<evidence type="ECO:0000256" key="6">
    <source>
        <dbReference type="ARBA" id="ARBA00023136"/>
    </source>
</evidence>
<evidence type="ECO:0000256" key="7">
    <source>
        <dbReference type="SAM" id="MobiDB-lite"/>
    </source>
</evidence>
<keyword evidence="10" id="KW-1185">Reference proteome</keyword>
<dbReference type="GO" id="GO:0005886">
    <property type="term" value="C:plasma membrane"/>
    <property type="evidence" value="ECO:0007669"/>
    <property type="project" value="TreeGrafter"/>
</dbReference>
<dbReference type="GO" id="GO:0140107">
    <property type="term" value="F:high-affinity potassium ion transmembrane transporter activity"/>
    <property type="evidence" value="ECO:0007669"/>
    <property type="project" value="TreeGrafter"/>
</dbReference>
<evidence type="ECO:0000313" key="9">
    <source>
        <dbReference type="EMBL" id="KAI1855943.1"/>
    </source>
</evidence>
<feature type="transmembrane region" description="Helical" evidence="8">
    <location>
        <begin position="66"/>
        <end position="89"/>
    </location>
</feature>
<dbReference type="PANTHER" id="PTHR31064:SF5">
    <property type="entry name" value="POTASSIUM ION TRANSPORTER (EUROFUNG)"/>
    <property type="match status" value="1"/>
</dbReference>
<protein>
    <submittedName>
        <fullName evidence="9">Uncharacterized protein</fullName>
    </submittedName>
</protein>
<dbReference type="EMBL" id="JAFIMR010000048">
    <property type="protein sequence ID" value="KAI1855943.1"/>
    <property type="molecule type" value="Genomic_DNA"/>
</dbReference>
<feature type="compositionally biased region" description="Polar residues" evidence="7">
    <location>
        <begin position="120"/>
        <end position="129"/>
    </location>
</feature>
<comment type="caution">
    <text evidence="9">The sequence shown here is derived from an EMBL/GenBank/DDBJ whole genome shotgun (WGS) entry which is preliminary data.</text>
</comment>
<evidence type="ECO:0000256" key="3">
    <source>
        <dbReference type="ARBA" id="ARBA00022692"/>
    </source>
</evidence>
<organism evidence="9 10">
    <name type="scientific">Neoarthrinium moseri</name>
    <dbReference type="NCBI Taxonomy" id="1658444"/>
    <lineage>
        <taxon>Eukaryota</taxon>
        <taxon>Fungi</taxon>
        <taxon>Dikarya</taxon>
        <taxon>Ascomycota</taxon>
        <taxon>Pezizomycotina</taxon>
        <taxon>Sordariomycetes</taxon>
        <taxon>Xylariomycetidae</taxon>
        <taxon>Amphisphaeriales</taxon>
        <taxon>Apiosporaceae</taxon>
        <taxon>Neoarthrinium</taxon>
    </lineage>
</organism>
<evidence type="ECO:0000313" key="10">
    <source>
        <dbReference type="Proteomes" id="UP000829685"/>
    </source>
</evidence>
<feature type="transmembrane region" description="Helical" evidence="8">
    <location>
        <begin position="295"/>
        <end position="319"/>
    </location>
</feature>
<feature type="region of interest" description="Disordered" evidence="7">
    <location>
        <begin position="118"/>
        <end position="141"/>
    </location>
</feature>
<keyword evidence="3 8" id="KW-0812">Transmembrane</keyword>
<name>A0A9P9WBF5_9PEZI</name>
<dbReference type="InterPro" id="IPR003445">
    <property type="entry name" value="Cat_transpt"/>
</dbReference>
<feature type="compositionally biased region" description="Basic and acidic residues" evidence="7">
    <location>
        <begin position="130"/>
        <end position="141"/>
    </location>
</feature>
<evidence type="ECO:0000256" key="4">
    <source>
        <dbReference type="ARBA" id="ARBA00022989"/>
    </source>
</evidence>
<accession>A0A9P9WBF5</accession>
<dbReference type="Pfam" id="PF02386">
    <property type="entry name" value="TrkH"/>
    <property type="match status" value="1"/>
</dbReference>
<proteinExistence type="predicted"/>
<dbReference type="PANTHER" id="PTHR31064">
    <property type="entry name" value="POTASSIUM TRANSPORT PROTEIN DDB_G0292412-RELATED"/>
    <property type="match status" value="1"/>
</dbReference>
<evidence type="ECO:0000256" key="8">
    <source>
        <dbReference type="SAM" id="Phobius"/>
    </source>
</evidence>
<keyword evidence="2" id="KW-0813">Transport</keyword>
<keyword evidence="5" id="KW-0406">Ion transport</keyword>
<keyword evidence="4 8" id="KW-1133">Transmembrane helix</keyword>
<gene>
    <name evidence="9" type="ORF">JX265_012026</name>
</gene>
<dbReference type="AlphaFoldDB" id="A0A9P9WBF5"/>
<sequence length="356" mass="40477">MKPHVKFDFITLHYIWIIFMGLLSLVVIYPMGNVAAIDAYFFGASASTESGLNTVDVKDLQTYQQLYLYFIPIFTNLGFINIVVVIVRLHRFHQSIQKKASSLAHRDRMLGLQMDLEQGPTDQQPQTSEVNEKLEVETEPKPLEQRTAARITFVADLAAPSSESKALHIPPPRERDNGYPVVERDILSTDDNAIQPIPQGSNRMSSFRRRSIDAGHRLSNARSLERAVSSMFVLRPDRSHDRTISTAGTGSTPNVVKQLPQLSKQATIGRNSRFRNLTIHDRQLLGGIEYRSLRLLLRIVSVYFFGVHIFGAICLVPWIHRADSKYTEYLDSIGQDKTWWSVFMHKRVVLSDIVDV</sequence>
<evidence type="ECO:0000256" key="1">
    <source>
        <dbReference type="ARBA" id="ARBA00004141"/>
    </source>
</evidence>
<reference evidence="9" key="1">
    <citation type="submission" date="2021-03" db="EMBL/GenBank/DDBJ databases">
        <title>Revisited historic fungal species revealed as producer of novel bioactive compounds through whole genome sequencing and comparative genomics.</title>
        <authorList>
            <person name="Vignolle G.A."/>
            <person name="Hochenegger N."/>
            <person name="Mach R.L."/>
            <person name="Mach-Aigner A.R."/>
            <person name="Javad Rahimi M."/>
            <person name="Salim K.A."/>
            <person name="Chan C.M."/>
            <person name="Lim L.B.L."/>
            <person name="Cai F."/>
            <person name="Druzhinina I.S."/>
            <person name="U'Ren J.M."/>
            <person name="Derntl C."/>
        </authorList>
    </citation>
    <scope>NUCLEOTIDE SEQUENCE</scope>
    <source>
        <strain evidence="9">TUCIM 5799</strain>
    </source>
</reference>
<evidence type="ECO:0000256" key="5">
    <source>
        <dbReference type="ARBA" id="ARBA00023065"/>
    </source>
</evidence>
<dbReference type="GO" id="GO:1990573">
    <property type="term" value="P:potassium ion import across plasma membrane"/>
    <property type="evidence" value="ECO:0007669"/>
    <property type="project" value="TreeGrafter"/>
</dbReference>
<dbReference type="InterPro" id="IPR051143">
    <property type="entry name" value="TrkH_K-transport"/>
</dbReference>
<dbReference type="Proteomes" id="UP000829685">
    <property type="component" value="Unassembled WGS sequence"/>
</dbReference>